<dbReference type="GO" id="GO:0005634">
    <property type="term" value="C:nucleus"/>
    <property type="evidence" value="ECO:0007669"/>
    <property type="project" value="TreeGrafter"/>
</dbReference>
<dbReference type="Gene3D" id="1.25.10.10">
    <property type="entry name" value="Leucine-rich Repeat Variant"/>
    <property type="match status" value="1"/>
</dbReference>
<dbReference type="EMBL" id="JAVEPI010000003">
    <property type="protein sequence ID" value="KAK1442541.1"/>
    <property type="molecule type" value="Genomic_DNA"/>
</dbReference>
<gene>
    <name evidence="3" type="ORF">BgAZ_300590</name>
</gene>
<evidence type="ECO:0000256" key="2">
    <source>
        <dbReference type="PROSITE-ProRule" id="PRU00103"/>
    </source>
</evidence>
<dbReference type="PANTHER" id="PTHR10648">
    <property type="entry name" value="SERINE/THREONINE-PROTEIN PHOSPHATASE PP2A 65 KDA REGULATORY SUBUNIT"/>
    <property type="match status" value="1"/>
</dbReference>
<feature type="repeat" description="HEAT" evidence="2">
    <location>
        <begin position="548"/>
        <end position="586"/>
    </location>
</feature>
<sequence length="621" mass="71294">MEASHEEEEVRSYEKPPDERFVYLAFDFFKNELLGDDNSAMEAITHIDVVTQELGPEECERLLVPFLAETQATMPMRTFNSILDAWYTLSKISNSESYIRGIFQGLEFFISQEDTDIRSKGINLILKIVNDLKCSDASYNVVDAVIVPLLKKLSTSEWFAEAISACILIPRTYADASEENQQQLRECYKQLWETNVLIVRKEVARNLHKLLSIMTIEHSVSMFWLVLKNMSVDNQEDVRAHCVESCLAFAKRCSTEQNMSFSYPVILAAAADSSWRVRKAVARGYYKIFEVFGEDEFCERLLEAHFCLLADSNDIVQESALTSFKTWCKLLSEATAERYVTFFQTQLPASSSQTKQYICQIISSFAACDHKEPVKSLINSMVMSMISDDSLDLRLCVISNIEVLCERRAFEGELGKKITETIELILQGTRWHHRLVLAEKTTALYQHFGFGIFERYFNDMLFRLLVDGVWKVRNTMLFSIENICLECKATWATDTILTELLKMYIEPHNSKYISQDRTHISYSTKIILLQALVAVMKSLDIDVALAQVVPLLITATKDPVANVRFVAVKALSNLFHIYKDEDPESFRCIRSALFKLKQDSDIDVRYYATMALETYMAFFDT</sequence>
<dbReference type="InterPro" id="IPR011989">
    <property type="entry name" value="ARM-like"/>
</dbReference>
<comment type="caution">
    <text evidence="3">The sequence shown here is derived from an EMBL/GenBank/DDBJ whole genome shotgun (WGS) entry which is preliminary data.</text>
</comment>
<accession>A0AAD8LPJ7</accession>
<dbReference type="InterPro" id="IPR016024">
    <property type="entry name" value="ARM-type_fold"/>
</dbReference>
<evidence type="ECO:0000313" key="3">
    <source>
        <dbReference type="EMBL" id="KAK1442541.1"/>
    </source>
</evidence>
<dbReference type="PROSITE" id="PS50077">
    <property type="entry name" value="HEAT_REPEAT"/>
    <property type="match status" value="2"/>
</dbReference>
<dbReference type="PANTHER" id="PTHR10648:SF4">
    <property type="entry name" value="PROTEIN PHOSPHATASE 2 (FORMERLY 2A), REGULATORY SUBUNIT A, BETA ISOFORM-RELATED"/>
    <property type="match status" value="1"/>
</dbReference>
<organism evidence="3 4">
    <name type="scientific">Babesia gibsoni</name>
    <dbReference type="NCBI Taxonomy" id="33632"/>
    <lineage>
        <taxon>Eukaryota</taxon>
        <taxon>Sar</taxon>
        <taxon>Alveolata</taxon>
        <taxon>Apicomplexa</taxon>
        <taxon>Aconoidasida</taxon>
        <taxon>Piroplasmida</taxon>
        <taxon>Babesiidae</taxon>
        <taxon>Babesia</taxon>
    </lineage>
</organism>
<dbReference type="InterPro" id="IPR051023">
    <property type="entry name" value="PP2A_Regulatory_Subunit_A"/>
</dbReference>
<proteinExistence type="predicted"/>
<dbReference type="Pfam" id="PF12755">
    <property type="entry name" value="Vac14_Fab1_bd"/>
    <property type="match status" value="1"/>
</dbReference>
<dbReference type="GO" id="GO:0019888">
    <property type="term" value="F:protein phosphatase regulator activity"/>
    <property type="evidence" value="ECO:0007669"/>
    <property type="project" value="TreeGrafter"/>
</dbReference>
<dbReference type="Proteomes" id="UP001230268">
    <property type="component" value="Unassembled WGS sequence"/>
</dbReference>
<dbReference type="AlphaFoldDB" id="A0AAD8LPJ7"/>
<dbReference type="GO" id="GO:0000159">
    <property type="term" value="C:protein phosphatase type 2A complex"/>
    <property type="evidence" value="ECO:0007669"/>
    <property type="project" value="TreeGrafter"/>
</dbReference>
<keyword evidence="1" id="KW-0677">Repeat</keyword>
<evidence type="ECO:0000256" key="1">
    <source>
        <dbReference type="ARBA" id="ARBA00022737"/>
    </source>
</evidence>
<keyword evidence="4" id="KW-1185">Reference proteome</keyword>
<reference evidence="3" key="1">
    <citation type="submission" date="2023-08" db="EMBL/GenBank/DDBJ databases">
        <title>Draft sequence of the Babesia gibsoni genome.</title>
        <authorList>
            <person name="Yamagishi J.Y."/>
            <person name="Xuan X.X."/>
        </authorList>
    </citation>
    <scope>NUCLEOTIDE SEQUENCE</scope>
    <source>
        <strain evidence="3">Azabu</strain>
    </source>
</reference>
<name>A0AAD8LPJ7_BABGI</name>
<dbReference type="SUPFAM" id="SSF48371">
    <property type="entry name" value="ARM repeat"/>
    <property type="match status" value="1"/>
</dbReference>
<evidence type="ECO:0000313" key="4">
    <source>
        <dbReference type="Proteomes" id="UP001230268"/>
    </source>
</evidence>
<feature type="repeat" description="HEAT" evidence="2">
    <location>
        <begin position="262"/>
        <end position="300"/>
    </location>
</feature>
<dbReference type="GO" id="GO:0005829">
    <property type="term" value="C:cytosol"/>
    <property type="evidence" value="ECO:0007669"/>
    <property type="project" value="TreeGrafter"/>
</dbReference>
<dbReference type="InterPro" id="IPR021133">
    <property type="entry name" value="HEAT_type_2"/>
</dbReference>
<protein>
    <submittedName>
        <fullName evidence="3">ARM repeat like protein</fullName>
    </submittedName>
</protein>